<dbReference type="OrthoDB" id="1286384at2759"/>
<sequence>MHGEMNVFPNSRNTETTQVTPPTENLIELLVNETFGGLRREGVDVGPSSVVEEEEKLHDTPDLNKKNLFELLKDGSQELYDSKYLKLKFLLKLYHIKCLSGLSAKGMTMILDLLRDAFKFAKIPDSFYEAKKTINKLSLDYIKINGCPNDCMLYWEDYVNAETCKLNRPKRVNDEPSHNEASGKSSMFPQQGKPVGDSTTEPFATLEKTQAHRYVLLNCASVKPFIKSKI</sequence>
<comment type="caution">
    <text evidence="2">The sequence shown here is derived from an EMBL/GenBank/DDBJ whole genome shotgun (WGS) entry which is preliminary data.</text>
</comment>
<evidence type="ECO:0000256" key="1">
    <source>
        <dbReference type="SAM" id="MobiDB-lite"/>
    </source>
</evidence>
<dbReference type="EMBL" id="JACXVP010000010">
    <property type="protein sequence ID" value="KAG5582040.1"/>
    <property type="molecule type" value="Genomic_DNA"/>
</dbReference>
<feature type="region of interest" description="Disordered" evidence="1">
    <location>
        <begin position="169"/>
        <end position="201"/>
    </location>
</feature>
<evidence type="ECO:0000313" key="3">
    <source>
        <dbReference type="Proteomes" id="UP000824120"/>
    </source>
</evidence>
<dbReference type="PANTHER" id="PTHR10775">
    <property type="entry name" value="OS08G0208400 PROTEIN"/>
    <property type="match status" value="1"/>
</dbReference>
<dbReference type="PANTHER" id="PTHR10775:SF158">
    <property type="entry name" value="TNP2-LIKE TRANSPOSON PROTEIN"/>
    <property type="match status" value="1"/>
</dbReference>
<dbReference type="Proteomes" id="UP000824120">
    <property type="component" value="Chromosome 10"/>
</dbReference>
<name>A0A9J5X4S4_SOLCO</name>
<organism evidence="2 3">
    <name type="scientific">Solanum commersonii</name>
    <name type="common">Commerson's wild potato</name>
    <name type="synonym">Commerson's nightshade</name>
    <dbReference type="NCBI Taxonomy" id="4109"/>
    <lineage>
        <taxon>Eukaryota</taxon>
        <taxon>Viridiplantae</taxon>
        <taxon>Streptophyta</taxon>
        <taxon>Embryophyta</taxon>
        <taxon>Tracheophyta</taxon>
        <taxon>Spermatophyta</taxon>
        <taxon>Magnoliopsida</taxon>
        <taxon>eudicotyledons</taxon>
        <taxon>Gunneridae</taxon>
        <taxon>Pentapetalae</taxon>
        <taxon>asterids</taxon>
        <taxon>lamiids</taxon>
        <taxon>Solanales</taxon>
        <taxon>Solanaceae</taxon>
        <taxon>Solanoideae</taxon>
        <taxon>Solaneae</taxon>
        <taxon>Solanum</taxon>
    </lineage>
</organism>
<feature type="compositionally biased region" description="Polar residues" evidence="1">
    <location>
        <begin position="179"/>
        <end position="189"/>
    </location>
</feature>
<keyword evidence="3" id="KW-1185">Reference proteome</keyword>
<evidence type="ECO:0000313" key="2">
    <source>
        <dbReference type="EMBL" id="KAG5582040.1"/>
    </source>
</evidence>
<protein>
    <submittedName>
        <fullName evidence="2">Uncharacterized protein</fullName>
    </submittedName>
</protein>
<accession>A0A9J5X4S4</accession>
<feature type="compositionally biased region" description="Polar residues" evidence="1">
    <location>
        <begin position="8"/>
        <end position="23"/>
    </location>
</feature>
<proteinExistence type="predicted"/>
<reference evidence="2 3" key="1">
    <citation type="submission" date="2020-09" db="EMBL/GenBank/DDBJ databases">
        <title>De no assembly of potato wild relative species, Solanum commersonii.</title>
        <authorList>
            <person name="Cho K."/>
        </authorList>
    </citation>
    <scope>NUCLEOTIDE SEQUENCE [LARGE SCALE GENOMIC DNA]</scope>
    <source>
        <strain evidence="2">LZ3.2</strain>
        <tissue evidence="2">Leaf</tissue>
    </source>
</reference>
<feature type="region of interest" description="Disordered" evidence="1">
    <location>
        <begin position="1"/>
        <end position="23"/>
    </location>
</feature>
<gene>
    <name evidence="2" type="ORF">H5410_052667</name>
</gene>
<dbReference type="AlphaFoldDB" id="A0A9J5X4S4"/>